<reference evidence="7 8" key="1">
    <citation type="journal article" date="2020" name="Mol. Plant">
        <title>The Chromosome-Based Rubber Tree Genome Provides New Insights into Spurge Genome Evolution and Rubber Biosynthesis.</title>
        <authorList>
            <person name="Liu J."/>
            <person name="Shi C."/>
            <person name="Shi C.C."/>
            <person name="Li W."/>
            <person name="Zhang Q.J."/>
            <person name="Zhang Y."/>
            <person name="Li K."/>
            <person name="Lu H.F."/>
            <person name="Shi C."/>
            <person name="Zhu S.T."/>
            <person name="Xiao Z.Y."/>
            <person name="Nan H."/>
            <person name="Yue Y."/>
            <person name="Zhu X.G."/>
            <person name="Wu Y."/>
            <person name="Hong X.N."/>
            <person name="Fan G.Y."/>
            <person name="Tong Y."/>
            <person name="Zhang D."/>
            <person name="Mao C.L."/>
            <person name="Liu Y.L."/>
            <person name="Hao S.J."/>
            <person name="Liu W.Q."/>
            <person name="Lv M.Q."/>
            <person name="Zhang H.B."/>
            <person name="Liu Y."/>
            <person name="Hu-Tang G.R."/>
            <person name="Wang J.P."/>
            <person name="Wang J.H."/>
            <person name="Sun Y.H."/>
            <person name="Ni S.B."/>
            <person name="Chen W.B."/>
            <person name="Zhang X.C."/>
            <person name="Jiao Y.N."/>
            <person name="Eichler E.E."/>
            <person name="Li G.H."/>
            <person name="Liu X."/>
            <person name="Gao L.Z."/>
        </authorList>
    </citation>
    <scope>NUCLEOTIDE SEQUENCE [LARGE SCALE GENOMIC DNA]</scope>
    <source>
        <strain evidence="8">cv. GT1</strain>
        <tissue evidence="7">Leaf</tissue>
    </source>
</reference>
<evidence type="ECO:0000256" key="3">
    <source>
        <dbReference type="ARBA" id="ARBA00023125"/>
    </source>
</evidence>
<dbReference type="PANTHER" id="PTHR31140">
    <property type="entry name" value="B3 DOMAIN-CONTAINING TRANSCRIPTION FACTOR ABI3"/>
    <property type="match status" value="1"/>
</dbReference>
<keyword evidence="8" id="KW-1185">Reference proteome</keyword>
<evidence type="ECO:0000256" key="1">
    <source>
        <dbReference type="ARBA" id="ARBA00004123"/>
    </source>
</evidence>
<evidence type="ECO:0000256" key="5">
    <source>
        <dbReference type="ARBA" id="ARBA00023242"/>
    </source>
</evidence>
<dbReference type="InterPro" id="IPR044800">
    <property type="entry name" value="LEC2-like"/>
</dbReference>
<sequence length="182" mass="21019">MAALFSKMLTKTDIESCLCIPASPLGQLPFEEGQRVNMHVHDESGQEWIFSCSIEEDENVGRFVSVGWLEFARFKDLRVGDQAFSSKVLTQTDIERRFSVPSDALQYFPFVEGDDSQVDLKIKDTEGHLWSFRCKCRKGPYPKPVLSKGWLEFVHGKRLRVGDKVYLYRRKMKLQECSSELQ</sequence>
<comment type="caution">
    <text evidence="7">The sequence shown here is derived from an EMBL/GenBank/DDBJ whole genome shotgun (WGS) entry which is preliminary data.</text>
</comment>
<keyword evidence="2" id="KW-0805">Transcription regulation</keyword>
<dbReference type="Proteomes" id="UP000467840">
    <property type="component" value="Chromosome 10"/>
</dbReference>
<dbReference type="Pfam" id="PF02362">
    <property type="entry name" value="B3"/>
    <property type="match status" value="1"/>
</dbReference>
<dbReference type="PANTHER" id="PTHR31140:SF145">
    <property type="entry name" value="TF-B3 DOMAIN-CONTAINING PROTEIN"/>
    <property type="match status" value="1"/>
</dbReference>
<dbReference type="GO" id="GO:0003677">
    <property type="term" value="F:DNA binding"/>
    <property type="evidence" value="ECO:0007669"/>
    <property type="project" value="UniProtKB-KW"/>
</dbReference>
<accession>A0A6A6N6T5</accession>
<gene>
    <name evidence="7" type="ORF">GH714_020090</name>
</gene>
<evidence type="ECO:0000256" key="2">
    <source>
        <dbReference type="ARBA" id="ARBA00023015"/>
    </source>
</evidence>
<dbReference type="InterPro" id="IPR003340">
    <property type="entry name" value="B3_DNA-bd"/>
</dbReference>
<dbReference type="GO" id="GO:0005634">
    <property type="term" value="C:nucleus"/>
    <property type="evidence" value="ECO:0007669"/>
    <property type="project" value="UniProtKB-SubCell"/>
</dbReference>
<dbReference type="GO" id="GO:0003700">
    <property type="term" value="F:DNA-binding transcription factor activity"/>
    <property type="evidence" value="ECO:0007669"/>
    <property type="project" value="InterPro"/>
</dbReference>
<organism evidence="7 8">
    <name type="scientific">Hevea brasiliensis</name>
    <name type="common">Para rubber tree</name>
    <name type="synonym">Siphonia brasiliensis</name>
    <dbReference type="NCBI Taxonomy" id="3981"/>
    <lineage>
        <taxon>Eukaryota</taxon>
        <taxon>Viridiplantae</taxon>
        <taxon>Streptophyta</taxon>
        <taxon>Embryophyta</taxon>
        <taxon>Tracheophyta</taxon>
        <taxon>Spermatophyta</taxon>
        <taxon>Magnoliopsida</taxon>
        <taxon>eudicotyledons</taxon>
        <taxon>Gunneridae</taxon>
        <taxon>Pentapetalae</taxon>
        <taxon>rosids</taxon>
        <taxon>fabids</taxon>
        <taxon>Malpighiales</taxon>
        <taxon>Euphorbiaceae</taxon>
        <taxon>Crotonoideae</taxon>
        <taxon>Micrandreae</taxon>
        <taxon>Hevea</taxon>
    </lineage>
</organism>
<evidence type="ECO:0000313" key="7">
    <source>
        <dbReference type="EMBL" id="KAF2319889.1"/>
    </source>
</evidence>
<dbReference type="PROSITE" id="PS50863">
    <property type="entry name" value="B3"/>
    <property type="match status" value="1"/>
</dbReference>
<dbReference type="InterPro" id="IPR015300">
    <property type="entry name" value="DNA-bd_pseudobarrel_sf"/>
</dbReference>
<feature type="domain" description="TF-B3" evidence="6">
    <location>
        <begin position="83"/>
        <end position="182"/>
    </location>
</feature>
<comment type="subcellular location">
    <subcellularLocation>
        <location evidence="1">Nucleus</location>
    </subcellularLocation>
</comment>
<keyword evidence="4" id="KW-0804">Transcription</keyword>
<dbReference type="SUPFAM" id="SSF101936">
    <property type="entry name" value="DNA-binding pseudobarrel domain"/>
    <property type="match status" value="2"/>
</dbReference>
<evidence type="ECO:0000313" key="8">
    <source>
        <dbReference type="Proteomes" id="UP000467840"/>
    </source>
</evidence>
<name>A0A6A6N6T5_HEVBR</name>
<dbReference type="Gene3D" id="2.40.330.10">
    <property type="entry name" value="DNA-binding pseudobarrel domain"/>
    <property type="match status" value="2"/>
</dbReference>
<protein>
    <recommendedName>
        <fullName evidence="6">TF-B3 domain-containing protein</fullName>
    </recommendedName>
</protein>
<dbReference type="EMBL" id="JAAGAX010000003">
    <property type="protein sequence ID" value="KAF2319889.1"/>
    <property type="molecule type" value="Genomic_DNA"/>
</dbReference>
<dbReference type="CDD" id="cd10017">
    <property type="entry name" value="B3_DNA"/>
    <property type="match status" value="2"/>
</dbReference>
<keyword evidence="3" id="KW-0238">DNA-binding</keyword>
<evidence type="ECO:0000259" key="6">
    <source>
        <dbReference type="PROSITE" id="PS50863"/>
    </source>
</evidence>
<dbReference type="AlphaFoldDB" id="A0A6A6N6T5"/>
<keyword evidence="5" id="KW-0539">Nucleus</keyword>
<evidence type="ECO:0000256" key="4">
    <source>
        <dbReference type="ARBA" id="ARBA00023163"/>
    </source>
</evidence>
<proteinExistence type="predicted"/>